<keyword evidence="5" id="KW-1185">Reference proteome</keyword>
<feature type="coiled-coil region" evidence="1">
    <location>
        <begin position="183"/>
        <end position="210"/>
    </location>
</feature>
<evidence type="ECO:0000256" key="2">
    <source>
        <dbReference type="SAM" id="MobiDB-lite"/>
    </source>
</evidence>
<feature type="compositionally biased region" description="Polar residues" evidence="2">
    <location>
        <begin position="68"/>
        <end position="81"/>
    </location>
</feature>
<feature type="compositionally biased region" description="Basic residues" evidence="2">
    <location>
        <begin position="312"/>
        <end position="324"/>
    </location>
</feature>
<keyword evidence="1" id="KW-0175">Coiled coil</keyword>
<dbReference type="AlphaFoldDB" id="A0A4Q9PQZ9"/>
<dbReference type="Proteomes" id="UP000292082">
    <property type="component" value="Unassembled WGS sequence"/>
</dbReference>
<proteinExistence type="predicted"/>
<dbReference type="EMBL" id="ML145146">
    <property type="protein sequence ID" value="TBU56797.1"/>
    <property type="molecule type" value="Genomic_DNA"/>
</dbReference>
<sequence length="546" mass="57234">MLAIIVLLSLHTRRTMYQNMPFKPVAKGPTTPGGALRRSGGSLGPPAGTGGSVPQPKGAPGSEGARGSGSSNNVRAPSTMRTEADDQWLIGRESRVRQIATSIGQTPSPSAAKASTRMQEIQAALGPMGPPSLPKALSISATGSDTQVEKNPRAPSLRARLDALGLRPQSTGAGTYAPLDADVHSLAAEIARLEKVAAEAQAAAAAMGRQFGEHAQAEEGDVVTHAYNPAGGVQAMLACGERSADVRQADSTTALPDTENDALMSAMTGIVGSEAGVDVEIACEVDVEELVILPAGNESAQETPVVAETPKKTKKAKAPPKKKVTNSPAQSENATPVQEETSSGETPAKDKGKGKDKQSTPPAAAVLKDNPSLLDGPITVEAQCQLGQRVSLLSGVLTNKPGFLGSRVTDAGYQAWTSAIRAGVEVSANGIQRGFLACSIANTYKIDDGSAPADNIDQPRMPPRVAEELMWMSIANVLIPAERAPLGGQLEAYVCSQEFSEYMRSESAKRDDRLREAQLRAAQTIEVVDDSEDERQVRRAKRGRNQ</sequence>
<feature type="region of interest" description="Disordered" evidence="2">
    <location>
        <begin position="298"/>
        <end position="371"/>
    </location>
</feature>
<reference evidence="4 5" key="1">
    <citation type="submission" date="2019-01" db="EMBL/GenBank/DDBJ databases">
        <title>Draft genome sequences of three monokaryotic isolates of the white-rot basidiomycete fungus Dichomitus squalens.</title>
        <authorList>
            <consortium name="DOE Joint Genome Institute"/>
            <person name="Lopez S.C."/>
            <person name="Andreopoulos B."/>
            <person name="Pangilinan J."/>
            <person name="Lipzen A."/>
            <person name="Riley R."/>
            <person name="Ahrendt S."/>
            <person name="Ng V."/>
            <person name="Barry K."/>
            <person name="Daum C."/>
            <person name="Grigoriev I.V."/>
            <person name="Hilden K.S."/>
            <person name="Makela M.R."/>
            <person name="de Vries R.P."/>
        </authorList>
    </citation>
    <scope>NUCLEOTIDE SEQUENCE [LARGE SCALE GENOMIC DNA]</scope>
    <source>
        <strain evidence="4 5">CBS 464.89</strain>
    </source>
</reference>
<keyword evidence="3" id="KW-0732">Signal</keyword>
<evidence type="ECO:0000313" key="4">
    <source>
        <dbReference type="EMBL" id="TBU56797.1"/>
    </source>
</evidence>
<evidence type="ECO:0000256" key="1">
    <source>
        <dbReference type="SAM" id="Coils"/>
    </source>
</evidence>
<feature type="compositionally biased region" description="Gly residues" evidence="2">
    <location>
        <begin position="41"/>
        <end position="51"/>
    </location>
</feature>
<feature type="compositionally biased region" description="Polar residues" evidence="2">
    <location>
        <begin position="326"/>
        <end position="345"/>
    </location>
</feature>
<feature type="chain" id="PRO_5020504655" evidence="3">
    <location>
        <begin position="18"/>
        <end position="546"/>
    </location>
</feature>
<organism evidence="4 5">
    <name type="scientific">Dichomitus squalens</name>
    <dbReference type="NCBI Taxonomy" id="114155"/>
    <lineage>
        <taxon>Eukaryota</taxon>
        <taxon>Fungi</taxon>
        <taxon>Dikarya</taxon>
        <taxon>Basidiomycota</taxon>
        <taxon>Agaricomycotina</taxon>
        <taxon>Agaricomycetes</taxon>
        <taxon>Polyporales</taxon>
        <taxon>Polyporaceae</taxon>
        <taxon>Dichomitus</taxon>
    </lineage>
</organism>
<feature type="signal peptide" evidence="3">
    <location>
        <begin position="1"/>
        <end position="17"/>
    </location>
</feature>
<evidence type="ECO:0000256" key="3">
    <source>
        <dbReference type="SAM" id="SignalP"/>
    </source>
</evidence>
<feature type="compositionally biased region" description="Basic and acidic residues" evidence="2">
    <location>
        <begin position="347"/>
        <end position="358"/>
    </location>
</feature>
<feature type="region of interest" description="Disordered" evidence="2">
    <location>
        <begin position="21"/>
        <end position="90"/>
    </location>
</feature>
<gene>
    <name evidence="4" type="ORF">BD310DRAFT_930785</name>
</gene>
<accession>A0A4Q9PQZ9</accession>
<name>A0A4Q9PQZ9_9APHY</name>
<evidence type="ECO:0000313" key="5">
    <source>
        <dbReference type="Proteomes" id="UP000292082"/>
    </source>
</evidence>
<protein>
    <submittedName>
        <fullName evidence="4">Uncharacterized protein</fullName>
    </submittedName>
</protein>